<evidence type="ECO:0000256" key="1">
    <source>
        <dbReference type="SAM" id="SignalP"/>
    </source>
</evidence>
<feature type="chain" id="PRO_5041988597" description="Secreted protein" evidence="1">
    <location>
        <begin position="16"/>
        <end position="106"/>
    </location>
</feature>
<comment type="caution">
    <text evidence="2">The sequence shown here is derived from an EMBL/GenBank/DDBJ whole genome shotgun (WGS) entry which is preliminary data.</text>
</comment>
<gene>
    <name evidence="2" type="ORF">MKW98_030363</name>
</gene>
<dbReference type="Proteomes" id="UP001202328">
    <property type="component" value="Unassembled WGS sequence"/>
</dbReference>
<dbReference type="AlphaFoldDB" id="A0AAD4TJA5"/>
<accession>A0AAD4TJA5</accession>
<keyword evidence="3" id="KW-1185">Reference proteome</keyword>
<evidence type="ECO:0000313" key="3">
    <source>
        <dbReference type="Proteomes" id="UP001202328"/>
    </source>
</evidence>
<feature type="signal peptide" evidence="1">
    <location>
        <begin position="1"/>
        <end position="15"/>
    </location>
</feature>
<evidence type="ECO:0000313" key="2">
    <source>
        <dbReference type="EMBL" id="KAI3958698.1"/>
    </source>
</evidence>
<proteinExistence type="predicted"/>
<keyword evidence="1" id="KW-0732">Signal</keyword>
<protein>
    <recommendedName>
        <fullName evidence="4">Secreted protein</fullName>
    </recommendedName>
</protein>
<name>A0AAD4TJA5_9MAGN</name>
<sequence>MILVHLISMPGQMRAAVLLGVLTLPFPWSSNHTASVAIARSDEIKLLRDGEIIATLRSLMVNMLIRRLLQLHMMHAPHVGDELHHSGALKIHLPSTVSSFYRHCCK</sequence>
<reference evidence="2" key="1">
    <citation type="submission" date="2022-04" db="EMBL/GenBank/DDBJ databases">
        <title>A functionally conserved STORR gene fusion in Papaver species that diverged 16.8 million years ago.</title>
        <authorList>
            <person name="Catania T."/>
        </authorList>
    </citation>
    <scope>NUCLEOTIDE SEQUENCE</scope>
    <source>
        <strain evidence="2">S-188037</strain>
    </source>
</reference>
<organism evidence="2 3">
    <name type="scientific">Papaver atlanticum</name>
    <dbReference type="NCBI Taxonomy" id="357466"/>
    <lineage>
        <taxon>Eukaryota</taxon>
        <taxon>Viridiplantae</taxon>
        <taxon>Streptophyta</taxon>
        <taxon>Embryophyta</taxon>
        <taxon>Tracheophyta</taxon>
        <taxon>Spermatophyta</taxon>
        <taxon>Magnoliopsida</taxon>
        <taxon>Ranunculales</taxon>
        <taxon>Papaveraceae</taxon>
        <taxon>Papaveroideae</taxon>
        <taxon>Papaver</taxon>
    </lineage>
</organism>
<dbReference type="EMBL" id="JAJJMB010001096">
    <property type="protein sequence ID" value="KAI3958698.1"/>
    <property type="molecule type" value="Genomic_DNA"/>
</dbReference>
<feature type="non-terminal residue" evidence="2">
    <location>
        <position position="106"/>
    </location>
</feature>
<evidence type="ECO:0008006" key="4">
    <source>
        <dbReference type="Google" id="ProtNLM"/>
    </source>
</evidence>